<feature type="region of interest" description="Disordered" evidence="1">
    <location>
        <begin position="1"/>
        <end position="130"/>
    </location>
</feature>
<dbReference type="PANTHER" id="PTHR47558:SF1">
    <property type="entry name" value="HISTONE DEACETYLASE HOS3"/>
    <property type="match status" value="1"/>
</dbReference>
<feature type="compositionally biased region" description="Basic and acidic residues" evidence="1">
    <location>
        <begin position="691"/>
        <end position="709"/>
    </location>
</feature>
<dbReference type="PRINTS" id="PR01270">
    <property type="entry name" value="HDASUPER"/>
</dbReference>
<keyword evidence="4" id="KW-1185">Reference proteome</keyword>
<dbReference type="GO" id="GO:0010468">
    <property type="term" value="P:regulation of gene expression"/>
    <property type="evidence" value="ECO:0007669"/>
    <property type="project" value="UniProtKB-ARBA"/>
</dbReference>
<dbReference type="InterPro" id="IPR053244">
    <property type="entry name" value="HDAC_HD_type_1"/>
</dbReference>
<feature type="compositionally biased region" description="Low complexity" evidence="1">
    <location>
        <begin position="831"/>
        <end position="843"/>
    </location>
</feature>
<feature type="compositionally biased region" description="Low complexity" evidence="1">
    <location>
        <begin position="622"/>
        <end position="635"/>
    </location>
</feature>
<feature type="compositionally biased region" description="Low complexity" evidence="1">
    <location>
        <begin position="859"/>
        <end position="906"/>
    </location>
</feature>
<name>A0AAN6N666_9PEZI</name>
<reference evidence="4" key="1">
    <citation type="journal article" date="2023" name="Mol. Phylogenet. Evol.">
        <title>Genome-scale phylogeny and comparative genomics of the fungal order Sordariales.</title>
        <authorList>
            <person name="Hensen N."/>
            <person name="Bonometti L."/>
            <person name="Westerberg I."/>
            <person name="Brannstrom I.O."/>
            <person name="Guillou S."/>
            <person name="Cros-Aarteil S."/>
            <person name="Calhoun S."/>
            <person name="Haridas S."/>
            <person name="Kuo A."/>
            <person name="Mondo S."/>
            <person name="Pangilinan J."/>
            <person name="Riley R."/>
            <person name="LaButti K."/>
            <person name="Andreopoulos B."/>
            <person name="Lipzen A."/>
            <person name="Chen C."/>
            <person name="Yan M."/>
            <person name="Daum C."/>
            <person name="Ng V."/>
            <person name="Clum A."/>
            <person name="Steindorff A."/>
            <person name="Ohm R.A."/>
            <person name="Martin F."/>
            <person name="Silar P."/>
            <person name="Natvig D.O."/>
            <person name="Lalanne C."/>
            <person name="Gautier V."/>
            <person name="Ament-Velasquez S.L."/>
            <person name="Kruys A."/>
            <person name="Hutchinson M.I."/>
            <person name="Powell A.J."/>
            <person name="Barry K."/>
            <person name="Miller A.N."/>
            <person name="Grigoriev I.V."/>
            <person name="Debuchy R."/>
            <person name="Gladieux P."/>
            <person name="Hiltunen Thoren M."/>
            <person name="Johannesson H."/>
        </authorList>
    </citation>
    <scope>NUCLEOTIDE SEQUENCE [LARGE SCALE GENOMIC DNA]</scope>
    <source>
        <strain evidence="4">CBS 340.73</strain>
    </source>
</reference>
<evidence type="ECO:0000259" key="2">
    <source>
        <dbReference type="Pfam" id="PF00850"/>
    </source>
</evidence>
<dbReference type="PANTHER" id="PTHR47558">
    <property type="entry name" value="HISTONE DEACETYLASE HOS3"/>
    <property type="match status" value="1"/>
</dbReference>
<dbReference type="AlphaFoldDB" id="A0AAN6N666"/>
<dbReference type="InterPro" id="IPR023801">
    <property type="entry name" value="His_deacetylse_dom"/>
</dbReference>
<feature type="region of interest" description="Disordered" evidence="1">
    <location>
        <begin position="605"/>
        <end position="1124"/>
    </location>
</feature>
<dbReference type="Proteomes" id="UP001303473">
    <property type="component" value="Unassembled WGS sequence"/>
</dbReference>
<evidence type="ECO:0000313" key="3">
    <source>
        <dbReference type="EMBL" id="KAK3939849.1"/>
    </source>
</evidence>
<dbReference type="SUPFAM" id="SSF52768">
    <property type="entry name" value="Arginase/deacetylase"/>
    <property type="match status" value="1"/>
</dbReference>
<proteinExistence type="predicted"/>
<dbReference type="GO" id="GO:0004407">
    <property type="term" value="F:histone deacetylase activity"/>
    <property type="evidence" value="ECO:0007669"/>
    <property type="project" value="TreeGrafter"/>
</dbReference>
<sequence>MATPSRSPPKRVSGTTAQSHNNQQDATDKDLSQPLAPGPFKPAVNRSPSASSPRPGSAMRSPLHGPSATNGTPSRSATPTLRRKASLNSLHSANGIAPPRRASPANILSPTARSPLRSLSPPGTAEKPPLTAESVAHTYFSRELDAHHGANPQLPTETLVVLHDACYGHRYSRPRTSRAALSTVACVVGVSAAYDGAFPIRPSRDPAALPSVPFRIHKTTRRLPLSSQTVTNELKMMCDAAEARLAINGKELQRPDMDRGANAEAPRKFHEGDLYLCAESLDALEGALGGVCDAVDAVFRPQGPKRAFVAIRPPGHHCSASYPSGFCWVNNVHVGIMHAILSHGLTHAAIIDFDLHHGDGSQSIAWQHNSRSLGLAKNAAWWKKTSIGYFSLHDINSYPCEMGDEEKVKNASLCIENAHGQNVWNVHLQPWKSDADFWELYESKYSALLDKTRSYLKGQTERLRAAGLNSHAAIFLSAGFDASEWESAGMQRHNVNVPTEFYARLTRDVVRIAAEEGTSVEGRIVSVLEGGYSDRALCSGVLSHISGLAGDDPATQEQDYNGLGYEMGQKIGVVRTRKDSSASESGTRPYDPSWWSPAELASLESIVYPPPPPEQKQPRTNAPPTYSSPTTASSARVVTPRVRRSISGLSLGGSRSPSRPPSPPPPEVPWTTAASELSKLLIPSGRQTESCTHEDLNAEATRARRDRQSHVSSGSQGERAPTRMSLRERKAKPTPAIKEEDAEEERKRRRRTVAGPSDFVSEKSVSSRGTVPASGRAPIRPPGRRLSAASTVVSENVDPLKAAPPPPLPAPLNGVSRIDTSHSIRPESSMSARTAATGASLAAKKTRVPPVKKDPVPRAPRGAPKKTPGTTATGATASTKTPAARTTSGAVSRPPAVASSSASSSSNKAGDDMDKLTSGMKKIKITLVTPAQREARERERLAKEKEEAAARAAESITVATPTLESEPSLHHQPAEQTPAAPPSTNSGLPSSPVVEATITPMSTPPAAAALDHSEKQQQQQPMLPLPSFSSYTIDQQNPSIIESLSPKSLPPQADPLTPAHAGHVFTPMLLSSQPQRVPLPSSSPITPTSPTRFQQQASAPPPDVFIQYQPEGPAPSLVKQQQQQSLQWLPPNIVATPMAATPMRRTDLPVFTATSAIPFAPTGTGRQQFDESEWEIPETPQN</sequence>
<accession>A0AAN6N666</accession>
<comment type="caution">
    <text evidence="3">The sequence shown here is derived from an EMBL/GenBank/DDBJ whole genome shotgun (WGS) entry which is preliminary data.</text>
</comment>
<dbReference type="Gene3D" id="3.40.800.20">
    <property type="entry name" value="Histone deacetylase domain"/>
    <property type="match status" value="1"/>
</dbReference>
<feature type="compositionally biased region" description="Pro residues" evidence="1">
    <location>
        <begin position="658"/>
        <end position="668"/>
    </location>
</feature>
<organism evidence="3 4">
    <name type="scientific">Diplogelasinospora grovesii</name>
    <dbReference type="NCBI Taxonomy" id="303347"/>
    <lineage>
        <taxon>Eukaryota</taxon>
        <taxon>Fungi</taxon>
        <taxon>Dikarya</taxon>
        <taxon>Ascomycota</taxon>
        <taxon>Pezizomycotina</taxon>
        <taxon>Sordariomycetes</taxon>
        <taxon>Sordariomycetidae</taxon>
        <taxon>Sordariales</taxon>
        <taxon>Diplogelasinosporaceae</taxon>
        <taxon>Diplogelasinospora</taxon>
    </lineage>
</organism>
<feature type="compositionally biased region" description="Basic and acidic residues" evidence="1">
    <location>
        <begin position="933"/>
        <end position="949"/>
    </location>
</feature>
<feature type="compositionally biased region" description="Polar residues" evidence="1">
    <location>
        <begin position="13"/>
        <end position="25"/>
    </location>
</feature>
<feature type="region of interest" description="Disordered" evidence="1">
    <location>
        <begin position="1159"/>
        <end position="1182"/>
    </location>
</feature>
<dbReference type="InterPro" id="IPR037138">
    <property type="entry name" value="His_deacetylse_dom_sf"/>
</dbReference>
<dbReference type="InterPro" id="IPR023696">
    <property type="entry name" value="Ureohydrolase_dom_sf"/>
</dbReference>
<dbReference type="EMBL" id="MU853804">
    <property type="protein sequence ID" value="KAK3939849.1"/>
    <property type="molecule type" value="Genomic_DNA"/>
</dbReference>
<protein>
    <recommendedName>
        <fullName evidence="2">Histone deacetylase domain-containing protein</fullName>
    </recommendedName>
</protein>
<feature type="compositionally biased region" description="Low complexity" evidence="1">
    <location>
        <begin position="42"/>
        <end position="62"/>
    </location>
</feature>
<evidence type="ECO:0000313" key="4">
    <source>
        <dbReference type="Proteomes" id="UP001303473"/>
    </source>
</evidence>
<dbReference type="Pfam" id="PF00850">
    <property type="entry name" value="Hist_deacetyl"/>
    <property type="match status" value="1"/>
</dbReference>
<gene>
    <name evidence="3" type="ORF">QBC46DRAFT_459376</name>
</gene>
<feature type="domain" description="Histone deacetylase" evidence="2">
    <location>
        <begin position="268"/>
        <end position="547"/>
    </location>
</feature>
<feature type="compositionally biased region" description="Low complexity" evidence="1">
    <location>
        <begin position="1080"/>
        <end position="1091"/>
    </location>
</feature>
<feature type="compositionally biased region" description="Polar residues" evidence="1">
    <location>
        <begin position="67"/>
        <end position="79"/>
    </location>
</feature>
<dbReference type="InterPro" id="IPR000286">
    <property type="entry name" value="HDACs"/>
</dbReference>
<dbReference type="GO" id="GO:0005634">
    <property type="term" value="C:nucleus"/>
    <property type="evidence" value="ECO:0007669"/>
    <property type="project" value="TreeGrafter"/>
</dbReference>
<evidence type="ECO:0000256" key="1">
    <source>
        <dbReference type="SAM" id="MobiDB-lite"/>
    </source>
</evidence>
<feature type="region of interest" description="Disordered" evidence="1">
    <location>
        <begin position="575"/>
        <end position="594"/>
    </location>
</feature>
<dbReference type="CDD" id="cd09998">
    <property type="entry name" value="HDAC_Hos3"/>
    <property type="match status" value="1"/>
</dbReference>
<feature type="compositionally biased region" description="Polar residues" evidence="1">
    <location>
        <begin position="1027"/>
        <end position="1046"/>
    </location>
</feature>
<dbReference type="FunFam" id="3.40.800.20:FF:000011">
    <property type="entry name" value="Histone deacetylase HOS3"/>
    <property type="match status" value="1"/>
</dbReference>
<feature type="compositionally biased region" description="Low complexity" evidence="1">
    <location>
        <begin position="645"/>
        <end position="657"/>
    </location>
</feature>